<dbReference type="GO" id="GO:0006281">
    <property type="term" value="P:DNA repair"/>
    <property type="evidence" value="ECO:0007669"/>
    <property type="project" value="InterPro"/>
</dbReference>
<reference evidence="1 2" key="1">
    <citation type="submission" date="2019-06" db="EMBL/GenBank/DDBJ databases">
        <title>Sequencing the genomes of 1000 actinobacteria strains.</title>
        <authorList>
            <person name="Klenk H.-P."/>
        </authorList>
    </citation>
    <scope>NUCLEOTIDE SEQUENCE [LARGE SCALE GENOMIC DNA]</scope>
    <source>
        <strain evidence="1 2">DSM 45928</strain>
    </source>
</reference>
<dbReference type="InParanoid" id="A0A543ARZ0"/>
<name>A0A543ARZ0_9ACTN</name>
<evidence type="ECO:0000313" key="2">
    <source>
        <dbReference type="Proteomes" id="UP000317043"/>
    </source>
</evidence>
<evidence type="ECO:0000313" key="1">
    <source>
        <dbReference type="EMBL" id="TQL75349.1"/>
    </source>
</evidence>
<dbReference type="AlphaFoldDB" id="A0A543ARZ0"/>
<protein>
    <submittedName>
        <fullName evidence="1">Uncharacterized protein</fullName>
    </submittedName>
</protein>
<sequence length="279" mass="30629">MRETSADLVWTDHLAWCPKRGLTSSATRVVDLPDLSRWVAVAADGRLELTCLDDGDESEDGPPPVDLYRLPADVELPPELVTALGGLGTVARLRTTDIWEAIVVGVCQMITVAAPWDTYKRLCQAWGEAVPLSTSPLYRMAPDPVGILDQTWRTLPATGLGQAAPVLHSAAEAYLTHGDTWHAAEPADLITDLQTHIDGLDTDTARLIIVDITGDFEFYPVHTLDFRAWAHRAAPHALWPPRPTGFAHHWRTRTGKHRSAITALLVAWGHQQPNLLGET</sequence>
<keyword evidence="2" id="KW-1185">Reference proteome</keyword>
<dbReference type="RefSeq" id="WP_142035128.1">
    <property type="nucleotide sequence ID" value="NZ_JBHTGS010000001.1"/>
</dbReference>
<proteinExistence type="predicted"/>
<dbReference type="EMBL" id="VFOW01000001">
    <property type="protein sequence ID" value="TQL75349.1"/>
    <property type="molecule type" value="Genomic_DNA"/>
</dbReference>
<dbReference type="InterPro" id="IPR011257">
    <property type="entry name" value="DNA_glycosylase"/>
</dbReference>
<accession>A0A543ARZ0</accession>
<dbReference type="Gene3D" id="1.10.340.30">
    <property type="entry name" value="Hypothetical protein, domain 2"/>
    <property type="match status" value="1"/>
</dbReference>
<dbReference type="OrthoDB" id="3623023at2"/>
<dbReference type="SUPFAM" id="SSF48150">
    <property type="entry name" value="DNA-glycosylase"/>
    <property type="match status" value="1"/>
</dbReference>
<gene>
    <name evidence="1" type="ORF">FB566_0847</name>
</gene>
<organism evidence="1 2">
    <name type="scientific">Stackebrandtia endophytica</name>
    <dbReference type="NCBI Taxonomy" id="1496996"/>
    <lineage>
        <taxon>Bacteria</taxon>
        <taxon>Bacillati</taxon>
        <taxon>Actinomycetota</taxon>
        <taxon>Actinomycetes</taxon>
        <taxon>Glycomycetales</taxon>
        <taxon>Glycomycetaceae</taxon>
        <taxon>Stackebrandtia</taxon>
    </lineage>
</organism>
<dbReference type="Proteomes" id="UP000317043">
    <property type="component" value="Unassembled WGS sequence"/>
</dbReference>
<comment type="caution">
    <text evidence="1">The sequence shown here is derived from an EMBL/GenBank/DDBJ whole genome shotgun (WGS) entry which is preliminary data.</text>
</comment>
<dbReference type="GO" id="GO:0003824">
    <property type="term" value="F:catalytic activity"/>
    <property type="evidence" value="ECO:0007669"/>
    <property type="project" value="InterPro"/>
</dbReference>